<evidence type="ECO:0000256" key="4">
    <source>
        <dbReference type="ARBA" id="ARBA00022692"/>
    </source>
</evidence>
<evidence type="ECO:0000313" key="8">
    <source>
        <dbReference type="Proteomes" id="UP000187013"/>
    </source>
</evidence>
<dbReference type="PANTHER" id="PTHR12815:SF18">
    <property type="entry name" value="SORTING AND ASSEMBLY MACHINERY COMPONENT 50 HOMOLOG"/>
    <property type="match status" value="1"/>
</dbReference>
<comment type="caution">
    <text evidence="7">The sequence shown here is derived from an EMBL/GenBank/DDBJ whole genome shotgun (WGS) entry which is preliminary data.</text>
</comment>
<dbReference type="Gene3D" id="2.40.160.50">
    <property type="entry name" value="membrane protein fhac: a member of the omp85/tpsb transporter family"/>
    <property type="match status" value="1"/>
</dbReference>
<evidence type="ECO:0000313" key="7">
    <source>
        <dbReference type="EMBL" id="GAV50204.1"/>
    </source>
</evidence>
<feature type="domain" description="Bacterial surface antigen (D15)" evidence="6">
    <location>
        <begin position="152"/>
        <end position="481"/>
    </location>
</feature>
<keyword evidence="3" id="KW-1134">Transmembrane beta strand</keyword>
<gene>
    <name evidence="7" type="ORF">ZYGR_0U00600</name>
</gene>
<keyword evidence="4" id="KW-0812">Transmembrane</keyword>
<dbReference type="eggNOG" id="KOG2602">
    <property type="taxonomic scope" value="Eukaryota"/>
</dbReference>
<dbReference type="Proteomes" id="UP000187013">
    <property type="component" value="Unassembled WGS sequence"/>
</dbReference>
<dbReference type="EMBL" id="BDGX01000021">
    <property type="protein sequence ID" value="GAV50204.1"/>
    <property type="molecule type" value="Genomic_DNA"/>
</dbReference>
<evidence type="ECO:0000256" key="1">
    <source>
        <dbReference type="ARBA" id="ARBA00004374"/>
    </source>
</evidence>
<dbReference type="PANTHER" id="PTHR12815">
    <property type="entry name" value="SORTING AND ASSEMBLY MACHINERY SAMM50 PROTEIN FAMILY MEMBER"/>
    <property type="match status" value="1"/>
</dbReference>
<evidence type="ECO:0000256" key="2">
    <source>
        <dbReference type="ARBA" id="ARBA00010913"/>
    </source>
</evidence>
<keyword evidence="5" id="KW-0472">Membrane</keyword>
<evidence type="ECO:0000256" key="5">
    <source>
        <dbReference type="ARBA" id="ARBA00023136"/>
    </source>
</evidence>
<protein>
    <recommendedName>
        <fullName evidence="6">Bacterial surface antigen (D15) domain-containing protein</fullName>
    </recommendedName>
</protein>
<dbReference type="GO" id="GO:0005741">
    <property type="term" value="C:mitochondrial outer membrane"/>
    <property type="evidence" value="ECO:0007669"/>
    <property type="project" value="UniProtKB-SubCell"/>
</dbReference>
<evidence type="ECO:0000256" key="3">
    <source>
        <dbReference type="ARBA" id="ARBA00022452"/>
    </source>
</evidence>
<reference evidence="7 8" key="1">
    <citation type="submission" date="2016-08" db="EMBL/GenBank/DDBJ databases">
        <title>Draft genome sequence of allopolyploid Zygosaccharomyces rouxii.</title>
        <authorList>
            <person name="Watanabe J."/>
            <person name="Uehara K."/>
            <person name="Mogi Y."/>
            <person name="Tsukioka Y."/>
        </authorList>
    </citation>
    <scope>NUCLEOTIDE SEQUENCE [LARGE SCALE GENOMIC DNA]</scope>
    <source>
        <strain evidence="7 8">NBRC 110957</strain>
    </source>
</reference>
<sequence>MAEAEAELIHTAHEHINLHDNETKPLYISKIVLDGDNGSSPLSDSLCRAIFGEALNQPLQSVENSINIFEDIRKKLLFTGLFSDVNITLDKDPDTTSLSQLNKEISESYGIETPLSTQAKVLLKRPDYNTISGTTTLSDDNISLAGSKTWKNLLGQADAENLRLGFNWNPVTSQWDGKDARFSFSLPLVKVPSVRAIVEAEGIQRSLCSKPFVAPEDEHVQQQYAVGAGFQKRWICNISKSVPLLYTGVSVVRRNLNEFKPTASELYAPFKGPFDKTSFVTSFTHDTRRFIGNFPLSGCQFQLNNEYVISQSQGSSKQLNHDNNFNKTAFHLEHHSSHWKDKITRSFQLQGGGIYPLGSEAQTVHPLDRFQLGGLNSLKGFHLNGVGTGGQNFFYKLGLSISHKLINTPTKSPLRLQYFFNLGNASSDYKTIFNSYAAATGLSLVYKTPQALLDLTYAHPLTSRPQDLSKPGLSLGVSLTFF</sequence>
<proteinExistence type="inferred from homology"/>
<dbReference type="OrthoDB" id="1724197at2759"/>
<evidence type="ECO:0000259" key="6">
    <source>
        <dbReference type="Pfam" id="PF01103"/>
    </source>
</evidence>
<dbReference type="Pfam" id="PF01103">
    <property type="entry name" value="Omp85"/>
    <property type="match status" value="1"/>
</dbReference>
<accession>A0A1Q3A3B5</accession>
<organism evidence="7 8">
    <name type="scientific">Zygosaccharomyces rouxii</name>
    <dbReference type="NCBI Taxonomy" id="4956"/>
    <lineage>
        <taxon>Eukaryota</taxon>
        <taxon>Fungi</taxon>
        <taxon>Dikarya</taxon>
        <taxon>Ascomycota</taxon>
        <taxon>Saccharomycotina</taxon>
        <taxon>Saccharomycetes</taxon>
        <taxon>Saccharomycetales</taxon>
        <taxon>Saccharomycetaceae</taxon>
        <taxon>Zygosaccharomyces</taxon>
    </lineage>
</organism>
<dbReference type="AlphaFoldDB" id="A0A1Q3A3B5"/>
<dbReference type="GO" id="GO:0045040">
    <property type="term" value="P:protein insertion into mitochondrial outer membrane"/>
    <property type="evidence" value="ECO:0007669"/>
    <property type="project" value="TreeGrafter"/>
</dbReference>
<name>A0A1Q3A3B5_ZYGRO</name>
<comment type="subcellular location">
    <subcellularLocation>
        <location evidence="1">Mitochondrion outer membrane</location>
        <topology evidence="1">Multi-pass membrane protein</topology>
    </subcellularLocation>
</comment>
<dbReference type="InterPro" id="IPR000184">
    <property type="entry name" value="Bac_surfAg_D15"/>
</dbReference>
<dbReference type="InterPro" id="IPR039910">
    <property type="entry name" value="D15-like"/>
</dbReference>
<comment type="similarity">
    <text evidence="2">Belongs to the SAM50/omp85 family.</text>
</comment>